<name>A0A7R9GCA5_9CRUS</name>
<sequence>MMKEKRRDLLTASRCGRERKQNDNRIRYLCVSTCADADETEKQASMFSSFFPPRGTPNSDETEKQASMFSSFFPPRGTPNSAWDQAKPGNYDEFLLWKKWFKKLTGHRSRPDISRLYEELPGDPTQVACKDSMYLFSGGLVESLNGSANFSSSVLTARWDNVYAYDLKADFLDAGANDDESEDVLHIPRIENIGEFDCEDPDDPIGQICSQYRATDEAVLVAVRFPKELKFLELSRSSEVEGGEISFKKIGSPSIELECMKTARFAHFEFDSYRPGIGLASMSNGGIFAYDVETDYLSIVAVALSKEDSRPFEPWYKTLPTKHPYVAYCADRTRFRILDLRMTAVSSSVSEFSIVKPDEKITEEVFNLEVIRSPNVEESKILVITSNDVLCFDRRFLGPRPIWRKKHLMDCAPLYATFLPESVDGQPISEEQNAIAITSNDVLCFDRRFLGPRPIWRKKHLMDCAPLYATFLPESVDGPPISEDYPPGSLVLAGHEPNAISIFDLREEGRRAPSEQMAFEAPMTSLGGCEIRPFWSYRSLATPQEVCRRLVERGEFMTDKSMDECGLPMLGFANHVVNLPKQGKMQTLLTTIGTGWNTLFASVKVETESEEKCADVSYQFCEGTYRSVFDPRENEKGQRSVDVFVGMPPHLKRVVVGTPKKPGFRIRQRIVGDKKLFDSKSESLRKFTRDILDKKREIAFAGGESFEHLCRGEKCDGSLNGGNADFKLENMDVESSVAEIEAKIASAKYLFVPGMMSSLYLEDESGGEMNKVAKEALAEIRRHMEIIPTNSPYLPGKNVELKLSEPEFTEEEREFLFGGESEQPVVLDNLMKEILANTVDERSLRKTVVKLDETEVKRKVAEMSISSFMDATQSTDLSQCEASLAEEKVEKYDFRKACADIPIRWRIPRSGKHSKIAPHGPSRIADRLNKGKYGRMMEPTIAAAEALLMKEVYANKGLYLGDAKKVGGEFWGTMRRKRLLAEFLDITGTPQEKSKWRPVSSLNVSKVARAMEREGIPLSSKTGIMLKQPERMDEDDSEDEQESSDDVEEISDDEER</sequence>
<dbReference type="Proteomes" id="UP000678499">
    <property type="component" value="Unassembled WGS sequence"/>
</dbReference>
<dbReference type="EMBL" id="OA882489">
    <property type="protein sequence ID" value="CAD7275625.1"/>
    <property type="molecule type" value="Genomic_DNA"/>
</dbReference>
<feature type="compositionally biased region" description="Acidic residues" evidence="1">
    <location>
        <begin position="1032"/>
        <end position="1056"/>
    </location>
</feature>
<accession>A0A7R9GCA5</accession>
<evidence type="ECO:0000313" key="3">
    <source>
        <dbReference type="Proteomes" id="UP000678499"/>
    </source>
</evidence>
<keyword evidence="3" id="KW-1185">Reference proteome</keyword>
<proteinExistence type="predicted"/>
<dbReference type="AlphaFoldDB" id="A0A7R9GCA5"/>
<dbReference type="EMBL" id="CAJPEX010000452">
    <property type="protein sequence ID" value="CAG0915777.1"/>
    <property type="molecule type" value="Genomic_DNA"/>
</dbReference>
<evidence type="ECO:0000313" key="2">
    <source>
        <dbReference type="EMBL" id="CAD7275625.1"/>
    </source>
</evidence>
<feature type="region of interest" description="Disordered" evidence="1">
    <location>
        <begin position="1015"/>
        <end position="1056"/>
    </location>
</feature>
<organism evidence="2">
    <name type="scientific">Notodromas monacha</name>
    <dbReference type="NCBI Taxonomy" id="399045"/>
    <lineage>
        <taxon>Eukaryota</taxon>
        <taxon>Metazoa</taxon>
        <taxon>Ecdysozoa</taxon>
        <taxon>Arthropoda</taxon>
        <taxon>Crustacea</taxon>
        <taxon>Oligostraca</taxon>
        <taxon>Ostracoda</taxon>
        <taxon>Podocopa</taxon>
        <taxon>Podocopida</taxon>
        <taxon>Cypridocopina</taxon>
        <taxon>Cypridoidea</taxon>
        <taxon>Cyprididae</taxon>
        <taxon>Notodromas</taxon>
    </lineage>
</organism>
<gene>
    <name evidence="2" type="ORF">NMOB1V02_LOCUS3414</name>
</gene>
<protein>
    <submittedName>
        <fullName evidence="2">Uncharacterized protein</fullName>
    </submittedName>
</protein>
<feature type="region of interest" description="Disordered" evidence="1">
    <location>
        <begin position="46"/>
        <end position="65"/>
    </location>
</feature>
<evidence type="ECO:0000256" key="1">
    <source>
        <dbReference type="SAM" id="MobiDB-lite"/>
    </source>
</evidence>
<reference evidence="2" key="1">
    <citation type="submission" date="2020-11" db="EMBL/GenBank/DDBJ databases">
        <authorList>
            <person name="Tran Van P."/>
        </authorList>
    </citation>
    <scope>NUCLEOTIDE SEQUENCE</scope>
</reference>